<reference evidence="3" key="2">
    <citation type="submission" date="2021-04" db="EMBL/GenBank/DDBJ databases">
        <authorList>
            <person name="Podell S."/>
        </authorList>
    </citation>
    <scope>NUCLEOTIDE SEQUENCE</scope>
    <source>
        <strain evidence="3">Hildebrandi</strain>
    </source>
</reference>
<feature type="domain" description="DUF6824" evidence="2">
    <location>
        <begin position="69"/>
        <end position="135"/>
    </location>
</feature>
<accession>A0A9K3K6B1</accession>
<organism evidence="3 4">
    <name type="scientific">Nitzschia inconspicua</name>
    <dbReference type="NCBI Taxonomy" id="303405"/>
    <lineage>
        <taxon>Eukaryota</taxon>
        <taxon>Sar</taxon>
        <taxon>Stramenopiles</taxon>
        <taxon>Ochrophyta</taxon>
        <taxon>Bacillariophyta</taxon>
        <taxon>Bacillariophyceae</taxon>
        <taxon>Bacillariophycidae</taxon>
        <taxon>Bacillariales</taxon>
        <taxon>Bacillariaceae</taxon>
        <taxon>Nitzschia</taxon>
    </lineage>
</organism>
<dbReference type="Proteomes" id="UP000693970">
    <property type="component" value="Unassembled WGS sequence"/>
</dbReference>
<reference evidence="3" key="1">
    <citation type="journal article" date="2021" name="Sci. Rep.">
        <title>Diploid genomic architecture of Nitzschia inconspicua, an elite biomass production diatom.</title>
        <authorList>
            <person name="Oliver A."/>
            <person name="Podell S."/>
            <person name="Pinowska A."/>
            <person name="Traller J.C."/>
            <person name="Smith S.R."/>
            <person name="McClure R."/>
            <person name="Beliaev A."/>
            <person name="Bohutskyi P."/>
            <person name="Hill E.A."/>
            <person name="Rabines A."/>
            <person name="Zheng H."/>
            <person name="Allen L.Z."/>
            <person name="Kuo A."/>
            <person name="Grigoriev I.V."/>
            <person name="Allen A.E."/>
            <person name="Hazlebeck D."/>
            <person name="Allen E.E."/>
        </authorList>
    </citation>
    <scope>NUCLEOTIDE SEQUENCE</scope>
    <source>
        <strain evidence="3">Hildebrandi</strain>
    </source>
</reference>
<sequence length="143" mass="16105">MHVVATMEMDVSSGSGKDIVDPPESINSNRSRNPILFPMGLNGHAHSQTFRGDDKEDLLPESFEPGDKDVICGRQRENFHHEGNKYFRELIQKNIGPYIGSRTKLEKGDSIIRITKIVNDNSPTGGFVKKDEQNRAMVSHQRN</sequence>
<feature type="region of interest" description="Disordered" evidence="1">
    <location>
        <begin position="1"/>
        <end position="66"/>
    </location>
</feature>
<comment type="caution">
    <text evidence="3">The sequence shown here is derived from an EMBL/GenBank/DDBJ whole genome shotgun (WGS) entry which is preliminary data.</text>
</comment>
<keyword evidence="4" id="KW-1185">Reference proteome</keyword>
<evidence type="ECO:0000259" key="2">
    <source>
        <dbReference type="Pfam" id="PF20710"/>
    </source>
</evidence>
<proteinExistence type="predicted"/>
<gene>
    <name evidence="3" type="ORF">IV203_006799</name>
</gene>
<dbReference type="InterPro" id="IPR049227">
    <property type="entry name" value="DUF6824"/>
</dbReference>
<evidence type="ECO:0000313" key="3">
    <source>
        <dbReference type="EMBL" id="KAG7337261.1"/>
    </source>
</evidence>
<name>A0A9K3K6B1_9STRA</name>
<dbReference type="EMBL" id="JAGRRH010000089">
    <property type="protein sequence ID" value="KAG7337261.1"/>
    <property type="molecule type" value="Genomic_DNA"/>
</dbReference>
<protein>
    <recommendedName>
        <fullName evidence="2">DUF6824 domain-containing protein</fullName>
    </recommendedName>
</protein>
<evidence type="ECO:0000256" key="1">
    <source>
        <dbReference type="SAM" id="MobiDB-lite"/>
    </source>
</evidence>
<dbReference type="OrthoDB" id="48019at2759"/>
<dbReference type="AlphaFoldDB" id="A0A9K3K6B1"/>
<evidence type="ECO:0000313" key="4">
    <source>
        <dbReference type="Proteomes" id="UP000693970"/>
    </source>
</evidence>
<dbReference type="Pfam" id="PF20710">
    <property type="entry name" value="DUF6824"/>
    <property type="match status" value="1"/>
</dbReference>